<dbReference type="EMBL" id="QEXO01000006">
    <property type="protein sequence ID" value="PWE12537.1"/>
    <property type="molecule type" value="Genomic_DNA"/>
</dbReference>
<reference evidence="3 4" key="1">
    <citation type="submission" date="2018-05" db="EMBL/GenBank/DDBJ databases">
        <title>Genome Sequence of an Efficient Indole-Degrading Bacterium, Alcaligenes sp.YBY.</title>
        <authorList>
            <person name="Yang B."/>
        </authorList>
    </citation>
    <scope>NUCLEOTIDE SEQUENCE [LARGE SCALE GENOMIC DNA]</scope>
    <source>
        <strain evidence="3 4">YBY</strain>
    </source>
</reference>
<dbReference type="AlphaFoldDB" id="A0A2U2BEY0"/>
<evidence type="ECO:0000313" key="3">
    <source>
        <dbReference type="EMBL" id="PWE12537.1"/>
    </source>
</evidence>
<evidence type="ECO:0000256" key="1">
    <source>
        <dbReference type="ARBA" id="ARBA00023002"/>
    </source>
</evidence>
<sequence>MTHKCKVLVIGGGVMGASVAWHLTQAGAAVTLIDQGLGSTPSATAASFGWVGASASTPSDDPDAFALRLRALEEFKRLEQSLGALPVTVRGALSWGATRDETAALIAEHLTAGSRLESLSARQVRQKEPSLALVPDLAMWAPDDFALEPLDLARCFMQAAQARGAIVLSGTVQRVLATGGRVTGVELQGQVILADKVVLANAYGALALAASAGVMLPVEQQPAVLLRLDADSNLIRHLLCAQDLELRPGKERGLMSALDYPLEGEEGLQSLAEETCQSIAQLLQLPSVPRVLSIEVGQRPMTSNKQPLCGPIGPLDGLFAAVAHPGVILAPLLGRLCTQAVLAA</sequence>
<dbReference type="STRING" id="511.UZ73_15140"/>
<feature type="domain" description="FAD dependent oxidoreductase" evidence="2">
    <location>
        <begin position="6"/>
        <end position="339"/>
    </location>
</feature>
<keyword evidence="1" id="KW-0560">Oxidoreductase</keyword>
<reference evidence="3 4" key="2">
    <citation type="submission" date="2018-05" db="EMBL/GenBank/DDBJ databases">
        <authorList>
            <person name="Lanie J.A."/>
            <person name="Ng W.-L."/>
            <person name="Kazmierczak K.M."/>
            <person name="Andrzejewski T.M."/>
            <person name="Davidsen T.M."/>
            <person name="Wayne K.J."/>
            <person name="Tettelin H."/>
            <person name="Glass J.I."/>
            <person name="Rusch D."/>
            <person name="Podicherti R."/>
            <person name="Tsui H.-C.T."/>
            <person name="Winkler M.E."/>
        </authorList>
    </citation>
    <scope>NUCLEOTIDE SEQUENCE [LARGE SCALE GENOMIC DNA]</scope>
    <source>
        <strain evidence="3 4">YBY</strain>
    </source>
</reference>
<dbReference type="PANTHER" id="PTHR13847:SF289">
    <property type="entry name" value="GLYCINE OXIDASE"/>
    <property type="match status" value="1"/>
</dbReference>
<comment type="caution">
    <text evidence="3">The sequence shown here is derived from an EMBL/GenBank/DDBJ whole genome shotgun (WGS) entry which is preliminary data.</text>
</comment>
<dbReference type="RefSeq" id="WP_109089957.1">
    <property type="nucleotide sequence ID" value="NZ_QEXO01000006.1"/>
</dbReference>
<dbReference type="SUPFAM" id="SSF51905">
    <property type="entry name" value="FAD/NAD(P)-binding domain"/>
    <property type="match status" value="1"/>
</dbReference>
<dbReference type="GO" id="GO:0005737">
    <property type="term" value="C:cytoplasm"/>
    <property type="evidence" value="ECO:0007669"/>
    <property type="project" value="TreeGrafter"/>
</dbReference>
<dbReference type="Pfam" id="PF01266">
    <property type="entry name" value="DAO"/>
    <property type="match status" value="1"/>
</dbReference>
<gene>
    <name evidence="3" type="ORF">DF183_19615</name>
</gene>
<organism evidence="3 4">
    <name type="scientific">Alcaligenes faecalis</name>
    <dbReference type="NCBI Taxonomy" id="511"/>
    <lineage>
        <taxon>Bacteria</taxon>
        <taxon>Pseudomonadati</taxon>
        <taxon>Pseudomonadota</taxon>
        <taxon>Betaproteobacteria</taxon>
        <taxon>Burkholderiales</taxon>
        <taxon>Alcaligenaceae</taxon>
        <taxon>Alcaligenes</taxon>
    </lineage>
</organism>
<evidence type="ECO:0000313" key="4">
    <source>
        <dbReference type="Proteomes" id="UP000245216"/>
    </source>
</evidence>
<name>A0A2U2BEY0_ALCFA</name>
<dbReference type="GO" id="GO:0016491">
    <property type="term" value="F:oxidoreductase activity"/>
    <property type="evidence" value="ECO:0007669"/>
    <property type="project" value="UniProtKB-KW"/>
</dbReference>
<dbReference type="Gene3D" id="3.50.50.60">
    <property type="entry name" value="FAD/NAD(P)-binding domain"/>
    <property type="match status" value="1"/>
</dbReference>
<dbReference type="Proteomes" id="UP000245216">
    <property type="component" value="Unassembled WGS sequence"/>
</dbReference>
<dbReference type="InterPro" id="IPR006076">
    <property type="entry name" value="FAD-dep_OxRdtase"/>
</dbReference>
<dbReference type="Gene3D" id="3.30.9.10">
    <property type="entry name" value="D-Amino Acid Oxidase, subunit A, domain 2"/>
    <property type="match status" value="1"/>
</dbReference>
<protein>
    <submittedName>
        <fullName evidence="3">FAD-binding oxidoreductase</fullName>
    </submittedName>
</protein>
<dbReference type="PANTHER" id="PTHR13847">
    <property type="entry name" value="SARCOSINE DEHYDROGENASE-RELATED"/>
    <property type="match status" value="1"/>
</dbReference>
<dbReference type="InterPro" id="IPR036188">
    <property type="entry name" value="FAD/NAD-bd_sf"/>
</dbReference>
<accession>A0A2U2BEY0</accession>
<evidence type="ECO:0000259" key="2">
    <source>
        <dbReference type="Pfam" id="PF01266"/>
    </source>
</evidence>
<proteinExistence type="predicted"/>